<dbReference type="InterPro" id="IPR001133">
    <property type="entry name" value="NADH_UbQ_OxRdtase_chain4L/K"/>
</dbReference>
<comment type="catalytic activity">
    <reaction evidence="10">
        <text>a quinone + NADH + 5 H(+)(in) = a quinol + NAD(+) + 4 H(+)(out)</text>
        <dbReference type="Rhea" id="RHEA:57888"/>
        <dbReference type="ChEBI" id="CHEBI:15378"/>
        <dbReference type="ChEBI" id="CHEBI:24646"/>
        <dbReference type="ChEBI" id="CHEBI:57540"/>
        <dbReference type="ChEBI" id="CHEBI:57945"/>
        <dbReference type="ChEBI" id="CHEBI:132124"/>
    </reaction>
</comment>
<evidence type="ECO:0000256" key="7">
    <source>
        <dbReference type="ARBA" id="ARBA00022967"/>
    </source>
</evidence>
<dbReference type="GO" id="GO:0048038">
    <property type="term" value="F:quinone binding"/>
    <property type="evidence" value="ECO:0007669"/>
    <property type="project" value="UniProtKB-KW"/>
</dbReference>
<dbReference type="PANTHER" id="PTHR11434">
    <property type="entry name" value="NADH-UBIQUINONE OXIDOREDUCTASE SUBUNIT ND4L"/>
    <property type="match status" value="1"/>
</dbReference>
<dbReference type="Proteomes" id="UP000319619">
    <property type="component" value="Unassembled WGS sequence"/>
</dbReference>
<name>A0A532V5V6_UNCL8</name>
<evidence type="ECO:0000256" key="6">
    <source>
        <dbReference type="ARBA" id="ARBA00022719"/>
    </source>
</evidence>
<feature type="transmembrane region" description="Helical" evidence="10">
    <location>
        <begin position="30"/>
        <end position="50"/>
    </location>
</feature>
<evidence type="ECO:0000313" key="11">
    <source>
        <dbReference type="EMBL" id="TKJ42569.1"/>
    </source>
</evidence>
<gene>
    <name evidence="10" type="primary">nuoK</name>
    <name evidence="11" type="ORF">CEE37_02450</name>
</gene>
<dbReference type="PANTHER" id="PTHR11434:SF16">
    <property type="entry name" value="NADH-UBIQUINONE OXIDOREDUCTASE CHAIN 4L"/>
    <property type="match status" value="1"/>
</dbReference>
<keyword evidence="10" id="KW-1003">Cell membrane</keyword>
<reference evidence="11 12" key="1">
    <citation type="submission" date="2017-06" db="EMBL/GenBank/DDBJ databases">
        <title>Novel microbial phyla capable of carbon fixation and sulfur reduction in deep-sea sediments.</title>
        <authorList>
            <person name="Huang J."/>
            <person name="Baker B."/>
            <person name="Wang Y."/>
        </authorList>
    </citation>
    <scope>NUCLEOTIDE SEQUENCE [LARGE SCALE GENOMIC DNA]</scope>
    <source>
        <strain evidence="11">B3_LCP</strain>
    </source>
</reference>
<evidence type="ECO:0000313" key="12">
    <source>
        <dbReference type="Proteomes" id="UP000319619"/>
    </source>
</evidence>
<dbReference type="GO" id="GO:0050136">
    <property type="term" value="F:NADH dehydrogenase (quinone) (non-electrogenic) activity"/>
    <property type="evidence" value="ECO:0007669"/>
    <property type="project" value="UniProtKB-UniRule"/>
</dbReference>
<keyword evidence="8 10" id="KW-1133">Transmembrane helix</keyword>
<dbReference type="EC" id="7.1.1.-" evidence="10"/>
<keyword evidence="6 10" id="KW-0874">Quinone</keyword>
<comment type="similarity">
    <text evidence="3 10">Belongs to the complex I subunit 4L family.</text>
</comment>
<dbReference type="AlphaFoldDB" id="A0A532V5V6"/>
<keyword evidence="5 10" id="KW-0812">Transmembrane</keyword>
<comment type="subunit">
    <text evidence="10">NDH-1 is composed of 14 different subunits. Subunits NuoA, H, J, K, L, M, N constitute the membrane sector of the complex.</text>
</comment>
<dbReference type="HAMAP" id="MF_01456">
    <property type="entry name" value="NDH1_NuoK"/>
    <property type="match status" value="1"/>
</dbReference>
<feature type="transmembrane region" description="Helical" evidence="10">
    <location>
        <begin position="62"/>
        <end position="86"/>
    </location>
</feature>
<keyword evidence="10" id="KW-0830">Ubiquinone</keyword>
<dbReference type="GO" id="GO:0042773">
    <property type="term" value="P:ATP synthesis coupled electron transport"/>
    <property type="evidence" value="ECO:0007669"/>
    <property type="project" value="InterPro"/>
</dbReference>
<evidence type="ECO:0000256" key="4">
    <source>
        <dbReference type="ARBA" id="ARBA00022448"/>
    </source>
</evidence>
<organism evidence="11 12">
    <name type="scientific">candidate division LCP-89 bacterium B3_LCP</name>
    <dbReference type="NCBI Taxonomy" id="2012998"/>
    <lineage>
        <taxon>Bacteria</taxon>
        <taxon>Pseudomonadati</taxon>
        <taxon>Bacteria division LCP-89</taxon>
    </lineage>
</organism>
<dbReference type="GO" id="GO:0030964">
    <property type="term" value="C:NADH dehydrogenase complex"/>
    <property type="evidence" value="ECO:0007669"/>
    <property type="project" value="TreeGrafter"/>
</dbReference>
<keyword evidence="7 10" id="KW-1278">Translocase</keyword>
<evidence type="ECO:0000256" key="8">
    <source>
        <dbReference type="ARBA" id="ARBA00022989"/>
    </source>
</evidence>
<comment type="subcellular location">
    <subcellularLocation>
        <location evidence="10">Cell membrane</location>
        <topology evidence="10">Multi-pass membrane protein</topology>
    </subcellularLocation>
    <subcellularLocation>
        <location evidence="2">Membrane</location>
        <topology evidence="2">Multi-pass membrane protein</topology>
    </subcellularLocation>
</comment>
<dbReference type="Pfam" id="PF00420">
    <property type="entry name" value="Oxidored_q2"/>
    <property type="match status" value="1"/>
</dbReference>
<dbReference type="GO" id="GO:0005886">
    <property type="term" value="C:plasma membrane"/>
    <property type="evidence" value="ECO:0007669"/>
    <property type="project" value="UniProtKB-SubCell"/>
</dbReference>
<keyword evidence="9 10" id="KW-0472">Membrane</keyword>
<keyword evidence="4 10" id="KW-0813">Transport</keyword>
<feature type="transmembrane region" description="Helical" evidence="10">
    <location>
        <begin position="6"/>
        <end position="23"/>
    </location>
</feature>
<keyword evidence="10" id="KW-0520">NAD</keyword>
<dbReference type="InterPro" id="IPR039428">
    <property type="entry name" value="NUOK/Mnh_C1-like"/>
</dbReference>
<evidence type="ECO:0000256" key="9">
    <source>
        <dbReference type="ARBA" id="ARBA00023136"/>
    </source>
</evidence>
<evidence type="ECO:0000256" key="2">
    <source>
        <dbReference type="ARBA" id="ARBA00004141"/>
    </source>
</evidence>
<dbReference type="Gene3D" id="1.10.287.3510">
    <property type="match status" value="1"/>
</dbReference>
<evidence type="ECO:0000256" key="10">
    <source>
        <dbReference type="HAMAP-Rule" id="MF_01456"/>
    </source>
</evidence>
<dbReference type="EMBL" id="NJBN01000001">
    <property type="protein sequence ID" value="TKJ42569.1"/>
    <property type="molecule type" value="Genomic_DNA"/>
</dbReference>
<evidence type="ECO:0000256" key="1">
    <source>
        <dbReference type="ARBA" id="ARBA00002378"/>
    </source>
</evidence>
<evidence type="ECO:0000256" key="3">
    <source>
        <dbReference type="ARBA" id="ARBA00010519"/>
    </source>
</evidence>
<evidence type="ECO:0000256" key="5">
    <source>
        <dbReference type="ARBA" id="ARBA00022692"/>
    </source>
</evidence>
<sequence length="102" mass="10868">MIDNFQVYLAVGVILFCLGLLCVMTRKSAISVLMGVELILNSAALNFVVFSKYTAGNLLGQGAAIFIIILAAAEAAVALAIFLNLYRTISTAEVNRADQLRG</sequence>
<dbReference type="FunFam" id="1.10.287.3510:FF:000001">
    <property type="entry name" value="NADH-quinone oxidoreductase subunit K"/>
    <property type="match status" value="1"/>
</dbReference>
<proteinExistence type="inferred from homology"/>
<dbReference type="NCBIfam" id="NF004320">
    <property type="entry name" value="PRK05715.1-2"/>
    <property type="match status" value="1"/>
</dbReference>
<protein>
    <recommendedName>
        <fullName evidence="10">NADH-quinone oxidoreductase subunit K</fullName>
        <ecNumber evidence="10">7.1.1.-</ecNumber>
    </recommendedName>
    <alternativeName>
        <fullName evidence="10">NADH dehydrogenase I subunit K</fullName>
    </alternativeName>
    <alternativeName>
        <fullName evidence="10">NDH-1 subunit K</fullName>
    </alternativeName>
</protein>
<comment type="caution">
    <text evidence="11">The sequence shown here is derived from an EMBL/GenBank/DDBJ whole genome shotgun (WGS) entry which is preliminary data.</text>
</comment>
<comment type="function">
    <text evidence="1 10">NDH-1 shuttles electrons from NADH, via FMN and iron-sulfur (Fe-S) centers, to quinones in the respiratory chain. The immediate electron acceptor for the enzyme in this species is believed to be ubiquinone. Couples the redox reaction to proton translocation (for every two electrons transferred, four hydrogen ions are translocated across the cytoplasmic membrane), and thus conserves the redox energy in a proton gradient.</text>
</comment>
<accession>A0A532V5V6</accession>